<comment type="caution">
    <text evidence="2">The sequence shown here is derived from an EMBL/GenBank/DDBJ whole genome shotgun (WGS) entry which is preliminary data.</text>
</comment>
<dbReference type="EMBL" id="JACTNZ010000007">
    <property type="protein sequence ID" value="KAG5541974.1"/>
    <property type="molecule type" value="Genomic_DNA"/>
</dbReference>
<proteinExistence type="predicted"/>
<evidence type="ECO:0000313" key="3">
    <source>
        <dbReference type="Proteomes" id="UP000823749"/>
    </source>
</evidence>
<accession>A0AAV6JQN3</accession>
<protein>
    <submittedName>
        <fullName evidence="2">Uncharacterized protein</fullName>
    </submittedName>
</protein>
<evidence type="ECO:0000256" key="1">
    <source>
        <dbReference type="SAM" id="MobiDB-lite"/>
    </source>
</evidence>
<dbReference type="AlphaFoldDB" id="A0AAV6JQN3"/>
<feature type="compositionally biased region" description="Basic residues" evidence="1">
    <location>
        <begin position="1"/>
        <end position="12"/>
    </location>
</feature>
<keyword evidence="3" id="KW-1185">Reference proteome</keyword>
<evidence type="ECO:0000313" key="2">
    <source>
        <dbReference type="EMBL" id="KAG5541974.1"/>
    </source>
</evidence>
<organism evidence="2 3">
    <name type="scientific">Rhododendron griersonianum</name>
    <dbReference type="NCBI Taxonomy" id="479676"/>
    <lineage>
        <taxon>Eukaryota</taxon>
        <taxon>Viridiplantae</taxon>
        <taxon>Streptophyta</taxon>
        <taxon>Embryophyta</taxon>
        <taxon>Tracheophyta</taxon>
        <taxon>Spermatophyta</taxon>
        <taxon>Magnoliopsida</taxon>
        <taxon>eudicotyledons</taxon>
        <taxon>Gunneridae</taxon>
        <taxon>Pentapetalae</taxon>
        <taxon>asterids</taxon>
        <taxon>Ericales</taxon>
        <taxon>Ericaceae</taxon>
        <taxon>Ericoideae</taxon>
        <taxon>Rhodoreae</taxon>
        <taxon>Rhododendron</taxon>
    </lineage>
</organism>
<dbReference type="Proteomes" id="UP000823749">
    <property type="component" value="Chromosome 7"/>
</dbReference>
<feature type="region of interest" description="Disordered" evidence="1">
    <location>
        <begin position="1"/>
        <end position="29"/>
    </location>
</feature>
<gene>
    <name evidence="2" type="ORF">RHGRI_021716</name>
</gene>
<name>A0AAV6JQN3_9ERIC</name>
<sequence length="151" mass="16843">MDSSHHPPRRRPVAPVKSPPTPPSTLADPPRYIYNECTSLLAGEAGVVWKWPGLRQRSLLLEGVRMGSDATHIRVSSTFFIPSYCIPVTMPAGFEKVTVTRPLDITITQYTKSEDTDDVALVDMNCEDFKEATPSRLDIEATSKEMVLMKH</sequence>
<reference evidence="2" key="1">
    <citation type="submission" date="2020-08" db="EMBL/GenBank/DDBJ databases">
        <title>Plant Genome Project.</title>
        <authorList>
            <person name="Zhang R.-G."/>
        </authorList>
    </citation>
    <scope>NUCLEOTIDE SEQUENCE</scope>
    <source>
        <strain evidence="2">WSP0</strain>
        <tissue evidence="2">Leaf</tissue>
    </source>
</reference>